<dbReference type="AlphaFoldDB" id="A0A4S8LZN6"/>
<feature type="coiled-coil region" evidence="1">
    <location>
        <begin position="43"/>
        <end position="70"/>
    </location>
</feature>
<evidence type="ECO:0000313" key="2">
    <source>
        <dbReference type="EMBL" id="THU95206.1"/>
    </source>
</evidence>
<reference evidence="2 3" key="1">
    <citation type="journal article" date="2019" name="Nat. Ecol. Evol.">
        <title>Megaphylogeny resolves global patterns of mushroom evolution.</title>
        <authorList>
            <person name="Varga T."/>
            <person name="Krizsan K."/>
            <person name="Foldi C."/>
            <person name="Dima B."/>
            <person name="Sanchez-Garcia M."/>
            <person name="Sanchez-Ramirez S."/>
            <person name="Szollosi G.J."/>
            <person name="Szarkandi J.G."/>
            <person name="Papp V."/>
            <person name="Albert L."/>
            <person name="Andreopoulos W."/>
            <person name="Angelini C."/>
            <person name="Antonin V."/>
            <person name="Barry K.W."/>
            <person name="Bougher N.L."/>
            <person name="Buchanan P."/>
            <person name="Buyck B."/>
            <person name="Bense V."/>
            <person name="Catcheside P."/>
            <person name="Chovatia M."/>
            <person name="Cooper J."/>
            <person name="Damon W."/>
            <person name="Desjardin D."/>
            <person name="Finy P."/>
            <person name="Geml J."/>
            <person name="Haridas S."/>
            <person name="Hughes K."/>
            <person name="Justo A."/>
            <person name="Karasinski D."/>
            <person name="Kautmanova I."/>
            <person name="Kiss B."/>
            <person name="Kocsube S."/>
            <person name="Kotiranta H."/>
            <person name="LaButti K.M."/>
            <person name="Lechner B.E."/>
            <person name="Liimatainen K."/>
            <person name="Lipzen A."/>
            <person name="Lukacs Z."/>
            <person name="Mihaltcheva S."/>
            <person name="Morgado L.N."/>
            <person name="Niskanen T."/>
            <person name="Noordeloos M.E."/>
            <person name="Ohm R.A."/>
            <person name="Ortiz-Santana B."/>
            <person name="Ovrebo C."/>
            <person name="Racz N."/>
            <person name="Riley R."/>
            <person name="Savchenko A."/>
            <person name="Shiryaev A."/>
            <person name="Soop K."/>
            <person name="Spirin V."/>
            <person name="Szebenyi C."/>
            <person name="Tomsovsky M."/>
            <person name="Tulloss R.E."/>
            <person name="Uehling J."/>
            <person name="Grigoriev I.V."/>
            <person name="Vagvolgyi C."/>
            <person name="Papp T."/>
            <person name="Martin F.M."/>
            <person name="Miettinen O."/>
            <person name="Hibbett D.S."/>
            <person name="Nagy L.G."/>
        </authorList>
    </citation>
    <scope>NUCLEOTIDE SEQUENCE [LARGE SCALE GENOMIC DNA]</scope>
    <source>
        <strain evidence="2 3">CBS 962.96</strain>
    </source>
</reference>
<evidence type="ECO:0000256" key="1">
    <source>
        <dbReference type="SAM" id="Coils"/>
    </source>
</evidence>
<accession>A0A4S8LZN6</accession>
<dbReference type="Gene3D" id="3.80.10.10">
    <property type="entry name" value="Ribonuclease Inhibitor"/>
    <property type="match status" value="1"/>
</dbReference>
<organism evidence="2 3">
    <name type="scientific">Dendrothele bispora (strain CBS 962.96)</name>
    <dbReference type="NCBI Taxonomy" id="1314807"/>
    <lineage>
        <taxon>Eukaryota</taxon>
        <taxon>Fungi</taxon>
        <taxon>Dikarya</taxon>
        <taxon>Basidiomycota</taxon>
        <taxon>Agaricomycotina</taxon>
        <taxon>Agaricomycetes</taxon>
        <taxon>Agaricomycetidae</taxon>
        <taxon>Agaricales</taxon>
        <taxon>Agaricales incertae sedis</taxon>
        <taxon>Dendrothele</taxon>
    </lineage>
</organism>
<protein>
    <submittedName>
        <fullName evidence="2">Uncharacterized protein</fullName>
    </submittedName>
</protein>
<keyword evidence="3" id="KW-1185">Reference proteome</keyword>
<dbReference type="OrthoDB" id="3023928at2759"/>
<dbReference type="EMBL" id="ML179205">
    <property type="protein sequence ID" value="THU95206.1"/>
    <property type="molecule type" value="Genomic_DNA"/>
</dbReference>
<dbReference type="InterPro" id="IPR032675">
    <property type="entry name" value="LRR_dom_sf"/>
</dbReference>
<name>A0A4S8LZN6_DENBC</name>
<sequence length="553" mass="63523">MAKCTKCGSPSSLPRVSIKSNEILQQLRSSVGFRDQTLINRLLHDTEKDIDDLNTEIERLETVISVLKHKREYLKDSVTNYRSLLSPIRRLPLELLTLIFLFRCRESENCFRFDDFYIKLPALVLSQVCADWRRVAFHTPAIWNDLYFRFYDHSDHFRRRKSNLLRPLIHFCLERSSQAPLNMSLDFFTFISNESDLGHIFKTVLAPTSHRWHSLKLWCADEGSIEALWSQAMELSNLESLSISVSMLGSILDISPSLYQARHLHCLSLIAKSDGPSDFTRILAFPWTQITTLSLEAMRIDDLLEILRRCINISKLVVSETPGDSPLSIGTDFVTLDRLVDFEFEVHNPTMTPALNKFLSKMTAPALKQLAISCRHYLGANRAIKLALDVVDSFVTRSRCSLSSLSIKKYFMTDSECLSLLHLFPDLKELNIEDHLSSLITDKLLNGLRTTPLTGSLFEDRSNIPCIPRLLHLSLCVHDRYDPGFKPETLNEMVKSRWIPDEPYSSEIGRACLRSIKLVGDKRAAGEPLVYQSLMELERFGLRVEFQKRSRYD</sequence>
<dbReference type="Proteomes" id="UP000297245">
    <property type="component" value="Unassembled WGS sequence"/>
</dbReference>
<gene>
    <name evidence="2" type="ORF">K435DRAFT_798289</name>
</gene>
<keyword evidence="1" id="KW-0175">Coiled coil</keyword>
<evidence type="ECO:0000313" key="3">
    <source>
        <dbReference type="Proteomes" id="UP000297245"/>
    </source>
</evidence>
<proteinExistence type="predicted"/>
<dbReference type="SUPFAM" id="SSF52047">
    <property type="entry name" value="RNI-like"/>
    <property type="match status" value="1"/>
</dbReference>